<keyword evidence="2" id="KW-0347">Helicase</keyword>
<dbReference type="InterPro" id="IPR050742">
    <property type="entry name" value="Helicase_Restrict-Modif_Enz"/>
</dbReference>
<reference evidence="2 3" key="1">
    <citation type="submission" date="2023-06" db="EMBL/GenBank/DDBJ databases">
        <title>Identification and characterization of horizontal gene transfer across gut microbiota members of farm animals based on homology search.</title>
        <authorList>
            <person name="Schwarzerova J."/>
            <person name="Nykrynova M."/>
            <person name="Jureckova K."/>
            <person name="Cejkova D."/>
            <person name="Rychlik I."/>
        </authorList>
    </citation>
    <scope>NUCLEOTIDE SEQUENCE [LARGE SCALE GENOMIC DNA]</scope>
    <source>
        <strain evidence="2 3">ET39</strain>
    </source>
</reference>
<proteinExistence type="predicted"/>
<dbReference type="RefSeq" id="WP_289608442.1">
    <property type="nucleotide sequence ID" value="NZ_JAUDCG010000059.1"/>
</dbReference>
<protein>
    <submittedName>
        <fullName evidence="2">DEAD/DEAH box helicase family protein</fullName>
    </submittedName>
</protein>
<dbReference type="InterPro" id="IPR006935">
    <property type="entry name" value="Helicase/UvrB_N"/>
</dbReference>
<feature type="domain" description="Helicase ATP-binding" evidence="1">
    <location>
        <begin position="161"/>
        <end position="336"/>
    </location>
</feature>
<sequence length="570" mass="65516">MRRYQLLMQNFNYDKLKKYAGEKLIDHLIEWLPNNTSIYQKSILISIIEKINLNDLLSKKEFMKDILSASSVSDICNLCLENGVAIDKQRPELMINKLVNNPWKRSKINESIVNYLEIPFDPFALSEVYSIKPLEYIENSERFYELFDYQFFIKQRALNILNSANYLERLLIHMPTGTGKTKTASHIICNYIVNSMHKKGLVIWIAHSQELLNQAIDTFSKTWKHLGNGELSIFRLWNNHVLPSDFKDGIVFCGVQKLISIKNNDPQAFAQLHDLARLIIFDEAHRALASETMDVVEKLMIKMPHDEDRSLIGLTATPGRDSDIDSEENRRLAAMFGSNLLNIDIDLVEGLNKSNLEVLNSATEKNIIRYLQNRKILSKLIVEKVEYQKDFTSKQINALKKYIKANKNIDYSPKQLQILAENKARNKTIINTIKKYADMGCPIIVFAISVEHAKILSAMLTLDSYNNSLVVGESSCNREEAIRKFKDPDDDTNIIINYGVLTTGFDSTNIKCVFITRPTKSIVLYSQMVGRGLRGPLMGGNEECYLVDIKENIEGFNNEEIFDYFANYWK</sequence>
<name>A0ABT7UEE5_9FIRM</name>
<dbReference type="InterPro" id="IPR001650">
    <property type="entry name" value="Helicase_C-like"/>
</dbReference>
<dbReference type="InterPro" id="IPR027417">
    <property type="entry name" value="P-loop_NTPase"/>
</dbReference>
<gene>
    <name evidence="2" type="ORF">QUV96_10210</name>
</gene>
<evidence type="ECO:0000313" key="3">
    <source>
        <dbReference type="Proteomes" id="UP001529340"/>
    </source>
</evidence>
<dbReference type="EMBL" id="JAUDCG010000059">
    <property type="protein sequence ID" value="MDM8158003.1"/>
    <property type="molecule type" value="Genomic_DNA"/>
</dbReference>
<dbReference type="Proteomes" id="UP001529340">
    <property type="component" value="Unassembled WGS sequence"/>
</dbReference>
<keyword evidence="2" id="KW-0378">Hydrolase</keyword>
<reference evidence="2 3" key="3">
    <citation type="submission" date="2023-06" db="EMBL/GenBank/DDBJ databases">
        <authorList>
            <person name="Zeman M."/>
            <person name="Kubasova T."/>
            <person name="Jahodarova E."/>
            <person name="Nykrynova M."/>
            <person name="Rychlik I."/>
        </authorList>
    </citation>
    <scope>NUCLEOTIDE SEQUENCE [LARGE SCALE GENOMIC DNA]</scope>
    <source>
        <strain evidence="2 3">ET39</strain>
    </source>
</reference>
<dbReference type="Pfam" id="PF00271">
    <property type="entry name" value="Helicase_C"/>
    <property type="match status" value="1"/>
</dbReference>
<evidence type="ECO:0000259" key="1">
    <source>
        <dbReference type="PROSITE" id="PS51192"/>
    </source>
</evidence>
<dbReference type="Gene3D" id="3.40.50.300">
    <property type="entry name" value="P-loop containing nucleotide triphosphate hydrolases"/>
    <property type="match status" value="2"/>
</dbReference>
<comment type="caution">
    <text evidence="2">The sequence shown here is derived from an EMBL/GenBank/DDBJ whole genome shotgun (WGS) entry which is preliminary data.</text>
</comment>
<keyword evidence="2" id="KW-0547">Nucleotide-binding</keyword>
<dbReference type="InterPro" id="IPR014001">
    <property type="entry name" value="Helicase_ATP-bd"/>
</dbReference>
<dbReference type="PANTHER" id="PTHR47396:SF1">
    <property type="entry name" value="ATP-DEPENDENT HELICASE IRC3-RELATED"/>
    <property type="match status" value="1"/>
</dbReference>
<dbReference type="SMART" id="SM00487">
    <property type="entry name" value="DEXDc"/>
    <property type="match status" value="1"/>
</dbReference>
<keyword evidence="2" id="KW-0067">ATP-binding</keyword>
<accession>A0ABT7UEE5</accession>
<dbReference type="PANTHER" id="PTHR47396">
    <property type="entry name" value="TYPE I RESTRICTION ENZYME ECOKI R PROTEIN"/>
    <property type="match status" value="1"/>
</dbReference>
<dbReference type="Pfam" id="PF04851">
    <property type="entry name" value="ResIII"/>
    <property type="match status" value="1"/>
</dbReference>
<evidence type="ECO:0000313" key="2">
    <source>
        <dbReference type="EMBL" id="MDM8158003.1"/>
    </source>
</evidence>
<dbReference type="PROSITE" id="PS51192">
    <property type="entry name" value="HELICASE_ATP_BIND_1"/>
    <property type="match status" value="1"/>
</dbReference>
<organism evidence="2 3">
    <name type="scientific">Amedibacillus dolichus</name>
    <dbReference type="NCBI Taxonomy" id="31971"/>
    <lineage>
        <taxon>Bacteria</taxon>
        <taxon>Bacillati</taxon>
        <taxon>Bacillota</taxon>
        <taxon>Erysipelotrichia</taxon>
        <taxon>Erysipelotrichales</taxon>
        <taxon>Erysipelotrichaceae</taxon>
        <taxon>Amedibacillus</taxon>
    </lineage>
</organism>
<dbReference type="SUPFAM" id="SSF52540">
    <property type="entry name" value="P-loop containing nucleoside triphosphate hydrolases"/>
    <property type="match status" value="1"/>
</dbReference>
<keyword evidence="3" id="KW-1185">Reference proteome</keyword>
<reference evidence="3" key="2">
    <citation type="submission" date="2023-06" db="EMBL/GenBank/DDBJ databases">
        <title>Identification and characterization of horizontal gene transfer across gut microbiota members of farm animals based on homology search.</title>
        <authorList>
            <person name="Zeman M."/>
            <person name="Kubasova T."/>
            <person name="Jahodarova E."/>
            <person name="Nykrynova M."/>
            <person name="Rychlik I."/>
        </authorList>
    </citation>
    <scope>NUCLEOTIDE SEQUENCE [LARGE SCALE GENOMIC DNA]</scope>
    <source>
        <strain evidence="3">ET39</strain>
    </source>
</reference>
<dbReference type="GO" id="GO:0004386">
    <property type="term" value="F:helicase activity"/>
    <property type="evidence" value="ECO:0007669"/>
    <property type="project" value="UniProtKB-KW"/>
</dbReference>